<proteinExistence type="predicted"/>
<accession>A0ABS7F5C3</accession>
<dbReference type="SMART" id="SM00564">
    <property type="entry name" value="PQQ"/>
    <property type="match status" value="7"/>
</dbReference>
<dbReference type="Proteomes" id="UP001519924">
    <property type="component" value="Unassembled WGS sequence"/>
</dbReference>
<keyword evidence="4" id="KW-1185">Reference proteome</keyword>
<dbReference type="Pfam" id="PF13360">
    <property type="entry name" value="PQQ_2"/>
    <property type="match status" value="2"/>
</dbReference>
<dbReference type="InterPro" id="IPR015943">
    <property type="entry name" value="WD40/YVTN_repeat-like_dom_sf"/>
</dbReference>
<evidence type="ECO:0000256" key="1">
    <source>
        <dbReference type="SAM" id="MobiDB-lite"/>
    </source>
</evidence>
<evidence type="ECO:0000313" key="4">
    <source>
        <dbReference type="Proteomes" id="UP001519924"/>
    </source>
</evidence>
<dbReference type="InterPro" id="IPR018391">
    <property type="entry name" value="PQQ_b-propeller_rpt"/>
</dbReference>
<dbReference type="PANTHER" id="PTHR34512:SF30">
    <property type="entry name" value="OUTER MEMBRANE PROTEIN ASSEMBLY FACTOR BAMB"/>
    <property type="match status" value="1"/>
</dbReference>
<evidence type="ECO:0000313" key="3">
    <source>
        <dbReference type="EMBL" id="MBW8270830.1"/>
    </source>
</evidence>
<dbReference type="SUPFAM" id="SSF50998">
    <property type="entry name" value="Quinoprotein alcohol dehydrogenase-like"/>
    <property type="match status" value="2"/>
</dbReference>
<comment type="caution">
    <text evidence="3">The sequence shown here is derived from an EMBL/GenBank/DDBJ whole genome shotgun (WGS) entry which is preliminary data.</text>
</comment>
<reference evidence="3 4" key="1">
    <citation type="submission" date="2021-08" db="EMBL/GenBank/DDBJ databases">
        <title>Caldovatus sediminis gen. nov., sp. nov., a moderately thermophilic bacterium isolated from a hot spring.</title>
        <authorList>
            <person name="Hu C.-J."/>
            <person name="Li W.-J."/>
            <person name="Xian W.-D."/>
        </authorList>
    </citation>
    <scope>NUCLEOTIDE SEQUENCE [LARGE SCALE GENOMIC DNA]</scope>
    <source>
        <strain evidence="3 4">SYSU G05006</strain>
    </source>
</reference>
<dbReference type="InterPro" id="IPR002372">
    <property type="entry name" value="PQQ_rpt_dom"/>
</dbReference>
<feature type="domain" description="Pyrrolo-quinoline quinone repeat" evidence="2">
    <location>
        <begin position="135"/>
        <end position="369"/>
    </location>
</feature>
<name>A0ABS7F5C3_9PROT</name>
<dbReference type="InterPro" id="IPR011047">
    <property type="entry name" value="Quinoprotein_ADH-like_sf"/>
</dbReference>
<feature type="domain" description="Pyrrolo-quinoline quinone repeat" evidence="2">
    <location>
        <begin position="388"/>
        <end position="449"/>
    </location>
</feature>
<gene>
    <name evidence="3" type="ORF">K1J50_15205</name>
</gene>
<dbReference type="PANTHER" id="PTHR34512">
    <property type="entry name" value="CELL SURFACE PROTEIN"/>
    <property type="match status" value="1"/>
</dbReference>
<sequence>MRALPPAGRRALLLASAGLLGGCEWLDDLLGERKVPLSGERRSVLGAAERRGGLAADEALLSRPVSLPPPALNPDWPQAGGGPSHAPGHPALEGDGGALREVWRAGFGTGSGYRSRITGVPIVAGGTAYAVDAVGVVSAFDAATGGRRWRLDSRPEQERDGAVGGGAAFEGDTLYVASGLAEMLAVAPADGTVRWRTRLPAPTRGAPTVAGGRIFVPTIENQLLALSAEDGRRLWTHRASPATAVPLGLPAPAVEGDIVVAGFASGELSALRAADGRVLWTETLAPAGGSSLAEIAGIRALPVVDRGRVYAIGMGGLAIAIDLRSGRRLWEREVAGTEAPWSVGEWLFLLTSDGELAALGREDGRVRWVTDLRRPREGRREPPRVYWAAPVLAGGRLYVAGSGGELVAVEPAEGRILERRRLPGGVTLQPAVAGGTLYLATDDATLVALRGTASA</sequence>
<dbReference type="PROSITE" id="PS51257">
    <property type="entry name" value="PROKAR_LIPOPROTEIN"/>
    <property type="match status" value="1"/>
</dbReference>
<evidence type="ECO:0000259" key="2">
    <source>
        <dbReference type="Pfam" id="PF13360"/>
    </source>
</evidence>
<protein>
    <submittedName>
        <fullName evidence="3">PQQ-binding-like beta-propeller repeat protein</fullName>
    </submittedName>
</protein>
<feature type="region of interest" description="Disordered" evidence="1">
    <location>
        <begin position="65"/>
        <end position="94"/>
    </location>
</feature>
<dbReference type="Gene3D" id="2.130.10.10">
    <property type="entry name" value="YVTN repeat-like/Quinoprotein amine dehydrogenase"/>
    <property type="match status" value="1"/>
</dbReference>
<organism evidence="3 4">
    <name type="scientific">Caldovatus aquaticus</name>
    <dbReference type="NCBI Taxonomy" id="2865671"/>
    <lineage>
        <taxon>Bacteria</taxon>
        <taxon>Pseudomonadati</taxon>
        <taxon>Pseudomonadota</taxon>
        <taxon>Alphaproteobacteria</taxon>
        <taxon>Acetobacterales</taxon>
        <taxon>Roseomonadaceae</taxon>
        <taxon>Caldovatus</taxon>
    </lineage>
</organism>
<dbReference type="EMBL" id="JAHZUY010000055">
    <property type="protein sequence ID" value="MBW8270830.1"/>
    <property type="molecule type" value="Genomic_DNA"/>
</dbReference>
<dbReference type="RefSeq" id="WP_220118612.1">
    <property type="nucleotide sequence ID" value="NZ_JAHZUY010000055.1"/>
</dbReference>